<accession>A0A1M6WTU1</accession>
<dbReference type="Proteomes" id="UP000183947">
    <property type="component" value="Unassembled WGS sequence"/>
</dbReference>
<proteinExistence type="predicted"/>
<sequence>MAVSSLLLLAVSARAQTSLVGRWALQQIAFEAPSTLPDSLQEQLFHSPAADTNIGITNGELTLVVEFLPDSTYTYATTRRGQLVHSEKGTYRIRRGLLYSQTSTNDEPLFDGQSIVELTRRKLLLQSPIMQPELQVFEQVLYTRLPALRK</sequence>
<gene>
    <name evidence="1" type="ORF">SAMN02746009_01898</name>
</gene>
<name>A0A1M6WTU1_9BACT</name>
<evidence type="ECO:0000313" key="2">
    <source>
        <dbReference type="Proteomes" id="UP000183947"/>
    </source>
</evidence>
<protein>
    <recommendedName>
        <fullName evidence="3">Lipocalin-like domain-containing protein</fullName>
    </recommendedName>
</protein>
<dbReference type="AlphaFoldDB" id="A0A1M6WTU1"/>
<keyword evidence="2" id="KW-1185">Reference proteome</keyword>
<reference evidence="2" key="1">
    <citation type="submission" date="2016-11" db="EMBL/GenBank/DDBJ databases">
        <authorList>
            <person name="Varghese N."/>
            <person name="Submissions S."/>
        </authorList>
    </citation>
    <scope>NUCLEOTIDE SEQUENCE [LARGE SCALE GENOMIC DNA]</scope>
    <source>
        <strain evidence="2">DSM 18569</strain>
    </source>
</reference>
<dbReference type="EMBL" id="FRAS01000008">
    <property type="protein sequence ID" value="SHK97167.1"/>
    <property type="molecule type" value="Genomic_DNA"/>
</dbReference>
<evidence type="ECO:0008006" key="3">
    <source>
        <dbReference type="Google" id="ProtNLM"/>
    </source>
</evidence>
<evidence type="ECO:0000313" key="1">
    <source>
        <dbReference type="EMBL" id="SHK97167.1"/>
    </source>
</evidence>
<organism evidence="1 2">
    <name type="scientific">Hymenobacter psychrotolerans DSM 18569</name>
    <dbReference type="NCBI Taxonomy" id="1121959"/>
    <lineage>
        <taxon>Bacteria</taxon>
        <taxon>Pseudomonadati</taxon>
        <taxon>Bacteroidota</taxon>
        <taxon>Cytophagia</taxon>
        <taxon>Cytophagales</taxon>
        <taxon>Hymenobacteraceae</taxon>
        <taxon>Hymenobacter</taxon>
    </lineage>
</organism>